<evidence type="ECO:0000313" key="2">
    <source>
        <dbReference type="Proteomes" id="UP000054047"/>
    </source>
</evidence>
<dbReference type="AlphaFoldDB" id="A0A0C2D367"/>
<dbReference type="EMBL" id="KN735655">
    <property type="protein sequence ID" value="KIH56492.1"/>
    <property type="molecule type" value="Genomic_DNA"/>
</dbReference>
<reference evidence="1 2" key="1">
    <citation type="submission" date="2013-12" db="EMBL/GenBank/DDBJ databases">
        <title>Draft genome of the parsitic nematode Ancylostoma duodenale.</title>
        <authorList>
            <person name="Mitreva M."/>
        </authorList>
    </citation>
    <scope>NUCLEOTIDE SEQUENCE [LARGE SCALE GENOMIC DNA]</scope>
    <source>
        <strain evidence="1 2">Zhejiang</strain>
    </source>
</reference>
<organism evidence="1 2">
    <name type="scientific">Ancylostoma duodenale</name>
    <dbReference type="NCBI Taxonomy" id="51022"/>
    <lineage>
        <taxon>Eukaryota</taxon>
        <taxon>Metazoa</taxon>
        <taxon>Ecdysozoa</taxon>
        <taxon>Nematoda</taxon>
        <taxon>Chromadorea</taxon>
        <taxon>Rhabditida</taxon>
        <taxon>Rhabditina</taxon>
        <taxon>Rhabditomorpha</taxon>
        <taxon>Strongyloidea</taxon>
        <taxon>Ancylostomatidae</taxon>
        <taxon>Ancylostomatinae</taxon>
        <taxon>Ancylostoma</taxon>
    </lineage>
</organism>
<protein>
    <submittedName>
        <fullName evidence="1">Uncharacterized protein</fullName>
    </submittedName>
</protein>
<accession>A0A0C2D367</accession>
<dbReference type="OrthoDB" id="5800121at2759"/>
<sequence>MEMKMLRWIASIMSADRIRNEKVRGQFDIALIAHILRETRLRWHSLRSARQRRHFCERIINLEVPGKRPKELPRQRWLDTMHVCAHPDKAHERAKWCQKIRKADPPNIKENRRGKRWHIATIIEAIPGG</sequence>
<proteinExistence type="predicted"/>
<dbReference type="Proteomes" id="UP000054047">
    <property type="component" value="Unassembled WGS sequence"/>
</dbReference>
<evidence type="ECO:0000313" key="1">
    <source>
        <dbReference type="EMBL" id="KIH56492.1"/>
    </source>
</evidence>
<name>A0A0C2D367_9BILA</name>
<gene>
    <name evidence="1" type="ORF">ANCDUO_13327</name>
</gene>
<keyword evidence="2" id="KW-1185">Reference proteome</keyword>